<evidence type="ECO:0000313" key="1">
    <source>
        <dbReference type="EMBL" id="MBE1559895.1"/>
    </source>
</evidence>
<dbReference type="Proteomes" id="UP000661607">
    <property type="component" value="Unassembled WGS sequence"/>
</dbReference>
<accession>A0ABR9KD19</accession>
<protein>
    <submittedName>
        <fullName evidence="1">DNA-binding transcriptional regulator YafY</fullName>
    </submittedName>
</protein>
<dbReference type="GO" id="GO:0003677">
    <property type="term" value="F:DNA binding"/>
    <property type="evidence" value="ECO:0007669"/>
    <property type="project" value="UniProtKB-KW"/>
</dbReference>
<organism evidence="1 2">
    <name type="scientific">Nonomuraea africana</name>
    <dbReference type="NCBI Taxonomy" id="46171"/>
    <lineage>
        <taxon>Bacteria</taxon>
        <taxon>Bacillati</taxon>
        <taxon>Actinomycetota</taxon>
        <taxon>Actinomycetes</taxon>
        <taxon>Streptosporangiales</taxon>
        <taxon>Streptosporangiaceae</taxon>
        <taxon>Nonomuraea</taxon>
    </lineage>
</organism>
<sequence>MAFDEHRSDWRIFRVDRMGAPHRTGVRVGARELPGGVDAATCAVSSIKAMG</sequence>
<proteinExistence type="predicted"/>
<keyword evidence="1" id="KW-0238">DNA-binding</keyword>
<evidence type="ECO:0000313" key="2">
    <source>
        <dbReference type="Proteomes" id="UP000661607"/>
    </source>
</evidence>
<name>A0ABR9KD19_9ACTN</name>
<keyword evidence="2" id="KW-1185">Reference proteome</keyword>
<comment type="caution">
    <text evidence="1">The sequence shown here is derived from an EMBL/GenBank/DDBJ whole genome shotgun (WGS) entry which is preliminary data.</text>
</comment>
<gene>
    <name evidence="1" type="ORF">H4W81_002674</name>
</gene>
<reference evidence="1 2" key="1">
    <citation type="submission" date="2020-10" db="EMBL/GenBank/DDBJ databases">
        <title>Sequencing the genomes of 1000 actinobacteria strains.</title>
        <authorList>
            <person name="Klenk H.-P."/>
        </authorList>
    </citation>
    <scope>NUCLEOTIDE SEQUENCE [LARGE SCALE GENOMIC DNA]</scope>
    <source>
        <strain evidence="1 2">DSM 43748</strain>
    </source>
</reference>
<dbReference type="EMBL" id="JADBEF010000001">
    <property type="protein sequence ID" value="MBE1559895.1"/>
    <property type="molecule type" value="Genomic_DNA"/>
</dbReference>